<gene>
    <name evidence="2" type="primary">SETD3</name>
    <name evidence="2" type="ORF">SNEC2469_LOCUS11624</name>
</gene>
<dbReference type="InterPro" id="IPR050600">
    <property type="entry name" value="SETD3_SETD6_MTase"/>
</dbReference>
<protein>
    <submittedName>
        <fullName evidence="2">SETD3 protein</fullName>
    </submittedName>
</protein>
<keyword evidence="3" id="KW-1185">Reference proteome</keyword>
<name>A0A812R7H4_9DINO</name>
<dbReference type="InterPro" id="IPR001214">
    <property type="entry name" value="SET_dom"/>
</dbReference>
<reference evidence="2" key="1">
    <citation type="submission" date="2021-02" db="EMBL/GenBank/DDBJ databases">
        <authorList>
            <person name="Dougan E. K."/>
            <person name="Rhodes N."/>
            <person name="Thang M."/>
            <person name="Chan C."/>
        </authorList>
    </citation>
    <scope>NUCLEOTIDE SEQUENCE</scope>
</reference>
<dbReference type="PROSITE" id="PS50280">
    <property type="entry name" value="SET"/>
    <property type="match status" value="1"/>
</dbReference>
<dbReference type="AlphaFoldDB" id="A0A812R7H4"/>
<dbReference type="Proteomes" id="UP000601435">
    <property type="component" value="Unassembled WGS sequence"/>
</dbReference>
<dbReference type="EMBL" id="CAJNJA010018468">
    <property type="protein sequence ID" value="CAE7423787.1"/>
    <property type="molecule type" value="Genomic_DNA"/>
</dbReference>
<dbReference type="Gene3D" id="3.90.1410.10">
    <property type="entry name" value="set domain protein methyltransferase, domain 1"/>
    <property type="match status" value="1"/>
</dbReference>
<sequence length="171" mass="18456">EDLLGLKEYLLSIPADFPMVPLTFSEEDVDLHLRGSSLLLALAAQNGQLEEEQKVALEHLPQLTAPWSIDRLRWAKAAVLTRAGPCFSASTGEEAEAMQGIVPLVDIANCSADPTARCRVGTDDSIELVAARDLQAGEAVTISYGQQSQEQQIFNFGFALDSSSLDLLTPL</sequence>
<dbReference type="SUPFAM" id="SSF82199">
    <property type="entry name" value="SET domain"/>
    <property type="match status" value="1"/>
</dbReference>
<evidence type="ECO:0000313" key="2">
    <source>
        <dbReference type="EMBL" id="CAE7423787.1"/>
    </source>
</evidence>
<evidence type="ECO:0000313" key="3">
    <source>
        <dbReference type="Proteomes" id="UP000601435"/>
    </source>
</evidence>
<feature type="non-terminal residue" evidence="2">
    <location>
        <position position="171"/>
    </location>
</feature>
<dbReference type="OrthoDB" id="443752at2759"/>
<comment type="caution">
    <text evidence="2">The sequence shown here is derived from an EMBL/GenBank/DDBJ whole genome shotgun (WGS) entry which is preliminary data.</text>
</comment>
<dbReference type="CDD" id="cd10527">
    <property type="entry name" value="SET_LSMT"/>
    <property type="match status" value="1"/>
</dbReference>
<dbReference type="InterPro" id="IPR046341">
    <property type="entry name" value="SET_dom_sf"/>
</dbReference>
<proteinExistence type="predicted"/>
<accession>A0A812R7H4</accession>
<dbReference type="GO" id="GO:0016279">
    <property type="term" value="F:protein-lysine N-methyltransferase activity"/>
    <property type="evidence" value="ECO:0007669"/>
    <property type="project" value="TreeGrafter"/>
</dbReference>
<dbReference type="PANTHER" id="PTHR13271">
    <property type="entry name" value="UNCHARACTERIZED PUTATIVE METHYLTRANSFERASE"/>
    <property type="match status" value="1"/>
</dbReference>
<organism evidence="2 3">
    <name type="scientific">Symbiodinium necroappetens</name>
    <dbReference type="NCBI Taxonomy" id="1628268"/>
    <lineage>
        <taxon>Eukaryota</taxon>
        <taxon>Sar</taxon>
        <taxon>Alveolata</taxon>
        <taxon>Dinophyceae</taxon>
        <taxon>Suessiales</taxon>
        <taxon>Symbiodiniaceae</taxon>
        <taxon>Symbiodinium</taxon>
    </lineage>
</organism>
<dbReference type="Pfam" id="PF00856">
    <property type="entry name" value="SET"/>
    <property type="match status" value="1"/>
</dbReference>
<feature type="non-terminal residue" evidence="2">
    <location>
        <position position="1"/>
    </location>
</feature>
<feature type="domain" description="SET" evidence="1">
    <location>
        <begin position="20"/>
        <end position="145"/>
    </location>
</feature>
<evidence type="ECO:0000259" key="1">
    <source>
        <dbReference type="PROSITE" id="PS50280"/>
    </source>
</evidence>